<dbReference type="GO" id="GO:0005980">
    <property type="term" value="P:glycogen catabolic process"/>
    <property type="evidence" value="ECO:0007669"/>
    <property type="project" value="TreeGrafter"/>
</dbReference>
<dbReference type="Gene3D" id="3.40.50.2000">
    <property type="entry name" value="Glycogen Phosphorylase B"/>
    <property type="match status" value="2"/>
</dbReference>
<dbReference type="GO" id="GO:0030170">
    <property type="term" value="F:pyridoxal phosphate binding"/>
    <property type="evidence" value="ECO:0007669"/>
    <property type="project" value="InterPro"/>
</dbReference>
<keyword evidence="5" id="KW-0963">Cytoplasm</keyword>
<keyword evidence="7 13" id="KW-0328">Glycosyltransferase</keyword>
<comment type="similarity">
    <text evidence="4 13">Belongs to the glycogen phosphorylase family.</text>
</comment>
<evidence type="ECO:0000256" key="3">
    <source>
        <dbReference type="ARBA" id="ARBA00004496"/>
    </source>
</evidence>
<evidence type="ECO:0000256" key="13">
    <source>
        <dbReference type="RuleBase" id="RU000587"/>
    </source>
</evidence>
<evidence type="ECO:0000256" key="5">
    <source>
        <dbReference type="ARBA" id="ARBA00022490"/>
    </source>
</evidence>
<keyword evidence="15" id="KW-1185">Reference proteome</keyword>
<protein>
    <recommendedName>
        <fullName evidence="13">Alpha-1,4 glucan phosphorylase</fullName>
        <ecNumber evidence="13">2.4.1.1</ecNumber>
    </recommendedName>
</protein>
<accession>A0A9X1NUB0</accession>
<gene>
    <name evidence="14" type="ORF">LRX75_19375</name>
</gene>
<dbReference type="AlphaFoldDB" id="A0A9X1NUB0"/>
<dbReference type="Pfam" id="PF00343">
    <property type="entry name" value="Phosphorylase"/>
    <property type="match status" value="1"/>
</dbReference>
<dbReference type="InterPro" id="IPR035090">
    <property type="entry name" value="Pyridoxal_P_attach_site"/>
</dbReference>
<reference evidence="14" key="1">
    <citation type="submission" date="2021-12" db="EMBL/GenBank/DDBJ databases">
        <authorList>
            <person name="Li Y."/>
        </authorList>
    </citation>
    <scope>NUCLEOTIDE SEQUENCE</scope>
    <source>
        <strain evidence="14">DKSPLA3</strain>
    </source>
</reference>
<comment type="function">
    <text evidence="13">Allosteric enzyme that catalyzes the rate-limiting step in glycogen catabolism, the phosphorolytic cleavage of glycogen to produce glucose-1-phosphate, and plays a central role in maintaining cellular and organismal glucose homeostasis.</text>
</comment>
<dbReference type="PROSITE" id="PS00102">
    <property type="entry name" value="PHOSPHORYLASE"/>
    <property type="match status" value="1"/>
</dbReference>
<evidence type="ECO:0000256" key="6">
    <source>
        <dbReference type="ARBA" id="ARBA00022533"/>
    </source>
</evidence>
<evidence type="ECO:0000256" key="8">
    <source>
        <dbReference type="ARBA" id="ARBA00022679"/>
    </source>
</evidence>
<evidence type="ECO:0000256" key="4">
    <source>
        <dbReference type="ARBA" id="ARBA00006047"/>
    </source>
</evidence>
<sequence length="821" mass="92541">MVSRISNEKIPNAARRESSAEILAQEIIERLTYRIGKDPKVAKPHDWLTAAILVVRDRITDNWMESTRKAYTDSSKRVYYLSLEFLIGRLMRDAVTNIGLMDELKEALASFGVDIDVIAELEPDAALGNGGLGRLAACFMESMASVDIPAYGYGIRYVHGLFRQQMADGWQVELPETWLAHGNPWEFERRESSYEIGFGGAVETVNIDEELTRYVWKPAERVIATACDTPVVGWRGKRTNTLRLWSAHPIDPILLDAFNAGDHIGALRESNKAEALARVLYPADATPAGQELRLRQEFFFSSASLQDILRRHLQQYPDFTSLPDKVAIQLNDTHPAVSVAELVRLLTDVHGVDFDTAWDLARRTFSYTNHTLLPEALETWPVPLFERLLPRHMQIIYAINAKILLEARKLPDYSDQQVRNISLIDESGDRRVRMGNLAFVGSHSINGVSALHTDLMKITVFADLHKLYPKRINNKTNGITPRRWLMQCNPELFALIRETIGDDFMDDAEALKALDAHADNAVFQDRFAAIKRDNKVRLAQLVQSRMGIRIDPSAMFDIQIKRIHEYKRQLLNIIEAISLYDQIRSHPELDWVPRVKLFAGKAAPSYHNAKLIIKLANDVARVINNDPAVRGLLKVVFIPNYNVSLAEIMVPAADLSEQISTAGMEASGTGNMKFALNGALTIGTLDGANVEMRDCVGEENIKIFGMTAEEVSNLRQEGHEPRAVIEASRELSQALQAIASGVFSPDDRNRFSGLIDGIYSHDWFMVAADFDAYAKAQREVDAIWTDTSQWYGKTIRNTARMGWFSSDRTIRQYADEIWRAG</sequence>
<keyword evidence="8 13" id="KW-0808">Transferase</keyword>
<evidence type="ECO:0000313" key="15">
    <source>
        <dbReference type="Proteomes" id="UP001139089"/>
    </source>
</evidence>
<evidence type="ECO:0000256" key="2">
    <source>
        <dbReference type="ARBA" id="ARBA00001933"/>
    </source>
</evidence>
<dbReference type="FunFam" id="3.40.50.2000:FF:000153">
    <property type="entry name" value="Alpha-1,4 glucan phosphorylase"/>
    <property type="match status" value="1"/>
</dbReference>
<dbReference type="CDD" id="cd04300">
    <property type="entry name" value="GT35_Glycogen_Phosphorylase"/>
    <property type="match status" value="1"/>
</dbReference>
<evidence type="ECO:0000256" key="7">
    <source>
        <dbReference type="ARBA" id="ARBA00022676"/>
    </source>
</evidence>
<dbReference type="NCBIfam" id="TIGR02093">
    <property type="entry name" value="P_ylase"/>
    <property type="match status" value="1"/>
</dbReference>
<evidence type="ECO:0000256" key="9">
    <source>
        <dbReference type="ARBA" id="ARBA00022898"/>
    </source>
</evidence>
<organism evidence="14 15">
    <name type="scientific">Rhizobium quercicola</name>
    <dbReference type="NCBI Taxonomy" id="2901226"/>
    <lineage>
        <taxon>Bacteria</taxon>
        <taxon>Pseudomonadati</taxon>
        <taxon>Pseudomonadota</taxon>
        <taxon>Alphaproteobacteria</taxon>
        <taxon>Hyphomicrobiales</taxon>
        <taxon>Rhizobiaceae</taxon>
        <taxon>Rhizobium/Agrobacterium group</taxon>
        <taxon>Rhizobium</taxon>
    </lineage>
</organism>
<keyword evidence="6" id="KW-0021">Allosteric enzyme</keyword>
<dbReference type="FunFam" id="3.40.50.2000:FF:000003">
    <property type="entry name" value="Alpha-1,4 glucan phosphorylase"/>
    <property type="match status" value="1"/>
</dbReference>
<dbReference type="PANTHER" id="PTHR11468:SF3">
    <property type="entry name" value="GLYCOGEN PHOSPHORYLASE, LIVER FORM"/>
    <property type="match status" value="1"/>
</dbReference>
<dbReference type="PANTHER" id="PTHR11468">
    <property type="entry name" value="GLYCOGEN PHOSPHORYLASE"/>
    <property type="match status" value="1"/>
</dbReference>
<dbReference type="SUPFAM" id="SSF53756">
    <property type="entry name" value="UDP-Glycosyltransferase/glycogen phosphorylase"/>
    <property type="match status" value="1"/>
</dbReference>
<dbReference type="GO" id="GO:0008184">
    <property type="term" value="F:glycogen phosphorylase activity"/>
    <property type="evidence" value="ECO:0007669"/>
    <property type="project" value="InterPro"/>
</dbReference>
<feature type="modified residue" description="N6-(pyridoxal phosphate)lysine" evidence="12">
    <location>
        <position position="673"/>
    </location>
</feature>
<keyword evidence="10 13" id="KW-0119">Carbohydrate metabolism</keyword>
<comment type="subcellular location">
    <subcellularLocation>
        <location evidence="3">Cytoplasm</location>
    </subcellularLocation>
</comment>
<keyword evidence="9 12" id="KW-0663">Pyridoxal phosphate</keyword>
<comment type="function">
    <text evidence="11">Phosphorylase is an important allosteric enzyme in carbohydrate metabolism. Enzymes from different sources differ in their regulatory mechanisms and in their natural substrates. However, all known phosphorylases share catalytic and structural properties.</text>
</comment>
<proteinExistence type="inferred from homology"/>
<evidence type="ECO:0000256" key="12">
    <source>
        <dbReference type="PIRSR" id="PIRSR000460-1"/>
    </source>
</evidence>
<comment type="cofactor">
    <cofactor evidence="2 13">
        <name>pyridoxal 5'-phosphate</name>
        <dbReference type="ChEBI" id="CHEBI:597326"/>
    </cofactor>
</comment>
<evidence type="ECO:0000313" key="14">
    <source>
        <dbReference type="EMBL" id="MCD7111202.1"/>
    </source>
</evidence>
<dbReference type="InterPro" id="IPR011833">
    <property type="entry name" value="Glycg_phsphrylas"/>
</dbReference>
<dbReference type="EMBL" id="JAJOZR010000014">
    <property type="protein sequence ID" value="MCD7111202.1"/>
    <property type="molecule type" value="Genomic_DNA"/>
</dbReference>
<dbReference type="RefSeq" id="WP_231816299.1">
    <property type="nucleotide sequence ID" value="NZ_JAJOZR010000014.1"/>
</dbReference>
<name>A0A9X1NUB0_9HYPH</name>
<dbReference type="InterPro" id="IPR000811">
    <property type="entry name" value="Glyco_trans_35"/>
</dbReference>
<evidence type="ECO:0000256" key="10">
    <source>
        <dbReference type="ARBA" id="ARBA00023277"/>
    </source>
</evidence>
<dbReference type="GO" id="GO:0005737">
    <property type="term" value="C:cytoplasm"/>
    <property type="evidence" value="ECO:0007669"/>
    <property type="project" value="UniProtKB-SubCell"/>
</dbReference>
<dbReference type="Proteomes" id="UP001139089">
    <property type="component" value="Unassembled WGS sequence"/>
</dbReference>
<dbReference type="EC" id="2.4.1.1" evidence="13"/>
<dbReference type="PIRSF" id="PIRSF000460">
    <property type="entry name" value="Pprylas_GlgP"/>
    <property type="match status" value="1"/>
</dbReference>
<evidence type="ECO:0000256" key="1">
    <source>
        <dbReference type="ARBA" id="ARBA00001275"/>
    </source>
</evidence>
<comment type="caution">
    <text evidence="14">The sequence shown here is derived from an EMBL/GenBank/DDBJ whole genome shotgun (WGS) entry which is preliminary data.</text>
</comment>
<comment type="catalytic activity">
    <reaction evidence="1 13">
        <text>[(1-&gt;4)-alpha-D-glucosyl](n) + phosphate = [(1-&gt;4)-alpha-D-glucosyl](n-1) + alpha-D-glucose 1-phosphate</text>
        <dbReference type="Rhea" id="RHEA:41732"/>
        <dbReference type="Rhea" id="RHEA-COMP:9584"/>
        <dbReference type="Rhea" id="RHEA-COMP:9586"/>
        <dbReference type="ChEBI" id="CHEBI:15444"/>
        <dbReference type="ChEBI" id="CHEBI:43474"/>
        <dbReference type="ChEBI" id="CHEBI:58601"/>
        <dbReference type="EC" id="2.4.1.1"/>
    </reaction>
</comment>
<evidence type="ECO:0000256" key="11">
    <source>
        <dbReference type="ARBA" id="ARBA00025174"/>
    </source>
</evidence>